<dbReference type="Pfam" id="PF06371">
    <property type="entry name" value="Drf_GBD"/>
    <property type="match status" value="1"/>
</dbReference>
<comment type="caution">
    <text evidence="6">The sequence shown here is derived from an EMBL/GenBank/DDBJ whole genome shotgun (WGS) entry which is preliminary data.</text>
</comment>
<feature type="coiled-coil region" evidence="2">
    <location>
        <begin position="748"/>
        <end position="828"/>
    </location>
</feature>
<evidence type="ECO:0000259" key="5">
    <source>
        <dbReference type="PROSITE" id="PS51444"/>
    </source>
</evidence>
<dbReference type="InterPro" id="IPR042201">
    <property type="entry name" value="FH2_Formin_sf"/>
</dbReference>
<organism evidence="6 7">
    <name type="scientific">Coemansia erecta</name>
    <dbReference type="NCBI Taxonomy" id="147472"/>
    <lineage>
        <taxon>Eukaryota</taxon>
        <taxon>Fungi</taxon>
        <taxon>Fungi incertae sedis</taxon>
        <taxon>Zoopagomycota</taxon>
        <taxon>Kickxellomycotina</taxon>
        <taxon>Kickxellomycetes</taxon>
        <taxon>Kickxellales</taxon>
        <taxon>Kickxellaceae</taxon>
        <taxon>Coemansia</taxon>
    </lineage>
</organism>
<feature type="compositionally biased region" description="Gly residues" evidence="3">
    <location>
        <begin position="229"/>
        <end position="238"/>
    </location>
</feature>
<feature type="compositionally biased region" description="Polar residues" evidence="3">
    <location>
        <begin position="114"/>
        <end position="134"/>
    </location>
</feature>
<feature type="compositionally biased region" description="Pro residues" evidence="3">
    <location>
        <begin position="1161"/>
        <end position="1170"/>
    </location>
</feature>
<dbReference type="SMART" id="SM00498">
    <property type="entry name" value="FH2"/>
    <property type="match status" value="1"/>
</dbReference>
<evidence type="ECO:0008006" key="8">
    <source>
        <dbReference type="Google" id="ProtNLM"/>
    </source>
</evidence>
<reference evidence="6" key="1">
    <citation type="submission" date="2022-07" db="EMBL/GenBank/DDBJ databases">
        <title>Phylogenomic reconstructions and comparative analyses of Kickxellomycotina fungi.</title>
        <authorList>
            <person name="Reynolds N.K."/>
            <person name="Stajich J.E."/>
            <person name="Barry K."/>
            <person name="Grigoriev I.V."/>
            <person name="Crous P."/>
            <person name="Smith M.E."/>
        </authorList>
    </citation>
    <scope>NUCLEOTIDE SEQUENCE</scope>
    <source>
        <strain evidence="6">NBRC 32514</strain>
    </source>
</reference>
<evidence type="ECO:0000313" key="6">
    <source>
        <dbReference type="EMBL" id="KAJ1722510.1"/>
    </source>
</evidence>
<dbReference type="InterPro" id="IPR051661">
    <property type="entry name" value="Actin_filament_regulator"/>
</dbReference>
<feature type="domain" description="GBD/FH3" evidence="4">
    <location>
        <begin position="301"/>
        <end position="705"/>
    </location>
</feature>
<feature type="compositionally biased region" description="Polar residues" evidence="3">
    <location>
        <begin position="205"/>
        <end position="226"/>
    </location>
</feature>
<dbReference type="PROSITE" id="PS51232">
    <property type="entry name" value="GBD_FH3"/>
    <property type="match status" value="1"/>
</dbReference>
<dbReference type="PANTHER" id="PTHR47102:SF2">
    <property type="entry name" value="PROTEIN BNI1"/>
    <property type="match status" value="1"/>
</dbReference>
<proteinExistence type="inferred from homology"/>
<evidence type="ECO:0000313" key="7">
    <source>
        <dbReference type="Proteomes" id="UP001149813"/>
    </source>
</evidence>
<feature type="region of interest" description="Disordered" evidence="3">
    <location>
        <begin position="1772"/>
        <end position="1833"/>
    </location>
</feature>
<dbReference type="GO" id="GO:0032153">
    <property type="term" value="C:cell division site"/>
    <property type="evidence" value="ECO:0007669"/>
    <property type="project" value="UniProtKB-ARBA"/>
</dbReference>
<dbReference type="InterPro" id="IPR010473">
    <property type="entry name" value="GTPase-bd"/>
</dbReference>
<dbReference type="Gene3D" id="1.20.58.2220">
    <property type="entry name" value="Formin, FH2 domain"/>
    <property type="match status" value="1"/>
</dbReference>
<name>A0A9W7Y0N3_9FUNG</name>
<dbReference type="Proteomes" id="UP001149813">
    <property type="component" value="Unassembled WGS sequence"/>
</dbReference>
<dbReference type="GO" id="GO:0051017">
    <property type="term" value="P:actin filament bundle assembly"/>
    <property type="evidence" value="ECO:0007669"/>
    <property type="project" value="TreeGrafter"/>
</dbReference>
<feature type="region of interest" description="Disordered" evidence="3">
    <location>
        <begin position="177"/>
        <end position="289"/>
    </location>
</feature>
<dbReference type="SMART" id="SM01139">
    <property type="entry name" value="Drf_FH3"/>
    <property type="match status" value="1"/>
</dbReference>
<dbReference type="InterPro" id="IPR016024">
    <property type="entry name" value="ARM-type_fold"/>
</dbReference>
<comment type="similarity">
    <text evidence="1">Belongs to the formin homology family. BNI1 subfamily.</text>
</comment>
<dbReference type="PANTHER" id="PTHR47102">
    <property type="entry name" value="PROTEIN BNI1"/>
    <property type="match status" value="1"/>
</dbReference>
<evidence type="ECO:0000259" key="4">
    <source>
        <dbReference type="PROSITE" id="PS51232"/>
    </source>
</evidence>
<dbReference type="GO" id="GO:1903475">
    <property type="term" value="P:mitotic actomyosin contractile ring assembly"/>
    <property type="evidence" value="ECO:0007669"/>
    <property type="project" value="TreeGrafter"/>
</dbReference>
<feature type="region of interest" description="Disordered" evidence="3">
    <location>
        <begin position="1037"/>
        <end position="1115"/>
    </location>
</feature>
<keyword evidence="7" id="KW-1185">Reference proteome</keyword>
<feature type="region of interest" description="Disordered" evidence="3">
    <location>
        <begin position="100"/>
        <end position="161"/>
    </location>
</feature>
<dbReference type="GO" id="GO:0003779">
    <property type="term" value="F:actin binding"/>
    <property type="evidence" value="ECO:0007669"/>
    <property type="project" value="InterPro"/>
</dbReference>
<dbReference type="Gene3D" id="1.10.238.150">
    <property type="entry name" value="Formin, FH3 diaphanous domain"/>
    <property type="match status" value="1"/>
</dbReference>
<sequence>MEFWKRKKGAPQLPYGSNSSQGNGTHAGVSPLTISEPIHNMEPFVPYTGGATSIPSASGNGGRSPVIHTPTAVGSPSQAEYLSNSFGDAEFRDRYKSYRQQRRLSHTMTGVPGQRTSNMSTGSNEHSNRSTTPVQQQQQQQQESFPPNMGMMGRQRSHDADSMTVVPALSSAHRAVSVASTASTANEDASKHGAAMPGGPPRGSLRSTRSSASGRSNPGATASIISTGGAAGSVGMMGIGDSRDSTYSTQSLRSASNGNRPAPLMQSPSTMSVSSTNSQGAGRRSGIAIGAPVPASSEFDTESISEEEINLMLGRLMDEMDIRDAQRMQMQKMSVSNKLKLLKQHRQLESFQMDSKGNAPEYFYRYLTETDIRSLPKQMLVHLRVCVSTQPVNWVRQFVEMQGLEALSECLGILNHAGTRKGDDITKEMEITKCIKSMVNIQWGAQDVLRYPSCVHNLCFSIDAPSLLTRKLISEILTYICYLNVPTGHASVLKGLDKLQKFREMQKRFEPWMRALEMAIDGRGRMGSKVGVSEELRQLGGTADRDLTDYVLSSMIFVNAVVGVSDDVEMRIHYRNQLNAAGLSRIIKKLRASFDSPLVTLQINKFDKDAEQDHTDVLELYNQQIMQDMTDPEEVFQAIMAQLDDDDRSREHFLSILQRLLLLREDYVSEPMAAGGDDGRANKARYYQLLDEITTQVVMDIRNGEGLGSDYDSDMDLEDRPRTNRAGNAFATQYGVSVAGIIDKFSNEEQLEDAVRESKELRDQLEKVTRQKNELELEVSLKSDGLVGTLKTKILALEDLLRMSRHTIEALQTQIKEMRDQFTQKLAKQDSQLKQLYSALQDGVNEQDMLRRLRDDLTLENEVLRSGVALESADDNADEIVVNHDLLLSEIEKLKRQRPAVNPMTESRKMLNQILEEAGQGTPVRKPGAGAKPVKPIDTSVTAPAASGEAGSPLPPGAKMGTVTMDSVMSQPTRLADFTSELERKLGGKRAELDDAASTGVSPATDTAADAERSTEAIVADATSNIASAPASSTEAAVSSSVPSATAPPPMAPPPPPVYGDTAPAVGASPPPPAPPPPPVDGAAPPPPAPPPPPVAGTAPPPPAPPPPPMGGSDQAVVRPTAALLAGVQLRSTKQSDGTAAPPPAPPPMAPGLPSGIPGAPGAPPPPPAPTLLGALRRKELQYVPKVKLKMMQWDKLADQHVESSMWSKLEDRAGVKEKEILDTLHSTGTFESLEKMFAAKQAVDIFALREKRRKEREEKELVEISVLDTKRAYDVNIMLGMMKKYTFREIRSALLRMDTSVISENFLKQLLTFVPTAEERGLLSAYQGRPDRKRLARPDRFFLETMKIWRYEQRLRVTVTWASWTETFRDMQQDVAAVMTAAHAVATSRHFPQILEVVLSIGNYMNGSGYRGGAFGFKIASLNRLMDTKAEDNKTTLLHFVATTVEDNFPLALEFLEELRPVDSGCRVSHAEMKAEMADMRVRLAEAKRELELLRDQREKELKEIAMEGEKPSSDAGAVIGPDGDSAAAMAKGNDDGSDSDSSSAGNGQSGSTGVTSASNSKDRFLLTIRRFVVEATEQFEAMQSQFAAMEETYSNSVLLYGEDPRAMAPEEFFGIFKTFTASFNQVMRENNRERERKRAAEKRRKQIEAQIEKKRMAKQNRANRLATGASRIREQMESVGQDEDTSMDIDDIPSAAEAGGAIAGGAENGAVDDLLKSLMAGTDLERVEAGKRRRRRELMSIRRRSVRRSVHRTSISLKALQMLKDIKEDEEDYGGEGAGDDQALPPMPSSSTRLSLLRRQQLNAGGGEWMSPISEDDFGAGNADREVSAERRVARRRQLLED</sequence>
<evidence type="ECO:0000256" key="3">
    <source>
        <dbReference type="SAM" id="MobiDB-lite"/>
    </source>
</evidence>
<feature type="region of interest" description="Disordered" evidence="3">
    <location>
        <begin position="989"/>
        <end position="1014"/>
    </location>
</feature>
<feature type="compositionally biased region" description="Low complexity" evidence="3">
    <location>
        <begin position="1541"/>
        <end position="1555"/>
    </location>
</feature>
<feature type="compositionally biased region" description="Pro residues" evidence="3">
    <location>
        <begin position="1141"/>
        <end position="1151"/>
    </location>
</feature>
<dbReference type="GO" id="GO:0005938">
    <property type="term" value="C:cell cortex"/>
    <property type="evidence" value="ECO:0007669"/>
    <property type="project" value="UniProtKB-ARBA"/>
</dbReference>
<feature type="domain" description="FH2" evidence="5">
    <location>
        <begin position="1179"/>
        <end position="1651"/>
    </location>
</feature>
<evidence type="ECO:0000256" key="1">
    <source>
        <dbReference type="ARBA" id="ARBA00037935"/>
    </source>
</evidence>
<dbReference type="EMBL" id="JANBOJ010000108">
    <property type="protein sequence ID" value="KAJ1722510.1"/>
    <property type="molecule type" value="Genomic_DNA"/>
</dbReference>
<protein>
    <recommendedName>
        <fullName evidence="8">FH2-domain-containing protein</fullName>
    </recommendedName>
</protein>
<dbReference type="SUPFAM" id="SSF101447">
    <property type="entry name" value="Formin homology 2 domain (FH2 domain)"/>
    <property type="match status" value="1"/>
</dbReference>
<dbReference type="InterPro" id="IPR014768">
    <property type="entry name" value="GBD/FH3_dom"/>
</dbReference>
<feature type="compositionally biased region" description="Pro residues" evidence="3">
    <location>
        <begin position="1069"/>
        <end position="1110"/>
    </location>
</feature>
<feature type="region of interest" description="Disordered" evidence="3">
    <location>
        <begin position="1132"/>
        <end position="1172"/>
    </location>
</feature>
<feature type="compositionally biased region" description="Polar residues" evidence="3">
    <location>
        <begin position="245"/>
        <end position="259"/>
    </location>
</feature>
<dbReference type="Pfam" id="PF02181">
    <property type="entry name" value="FH2"/>
    <property type="match status" value="1"/>
</dbReference>
<dbReference type="PROSITE" id="PS51444">
    <property type="entry name" value="FH2"/>
    <property type="match status" value="1"/>
</dbReference>
<feature type="compositionally biased region" description="Pro residues" evidence="3">
    <location>
        <begin position="1046"/>
        <end position="1058"/>
    </location>
</feature>
<dbReference type="GO" id="GO:0043332">
    <property type="term" value="C:mating projection tip"/>
    <property type="evidence" value="ECO:0007669"/>
    <property type="project" value="TreeGrafter"/>
</dbReference>
<dbReference type="InterPro" id="IPR011989">
    <property type="entry name" value="ARM-like"/>
</dbReference>
<dbReference type="GO" id="GO:0015629">
    <property type="term" value="C:actin cytoskeleton"/>
    <property type="evidence" value="ECO:0007669"/>
    <property type="project" value="UniProtKB-ARBA"/>
</dbReference>
<dbReference type="InterPro" id="IPR015425">
    <property type="entry name" value="FH2_Formin"/>
</dbReference>
<feature type="region of interest" description="Disordered" evidence="3">
    <location>
        <begin position="1"/>
        <end position="80"/>
    </location>
</feature>
<evidence type="ECO:0000256" key="2">
    <source>
        <dbReference type="SAM" id="Coils"/>
    </source>
</evidence>
<gene>
    <name evidence="6" type="ORF">LPJ53_003069</name>
</gene>
<feature type="region of interest" description="Disordered" evidence="3">
    <location>
        <begin position="919"/>
        <end position="957"/>
    </location>
</feature>
<dbReference type="GO" id="GO:0031267">
    <property type="term" value="F:small GTPase binding"/>
    <property type="evidence" value="ECO:0007669"/>
    <property type="project" value="InterPro"/>
</dbReference>
<dbReference type="OrthoDB" id="1104827at2759"/>
<dbReference type="SMART" id="SM01140">
    <property type="entry name" value="Drf_GBD"/>
    <property type="match status" value="1"/>
</dbReference>
<dbReference type="Gene3D" id="6.10.30.50">
    <property type="match status" value="1"/>
</dbReference>
<dbReference type="InterPro" id="IPR010472">
    <property type="entry name" value="FH3_dom"/>
</dbReference>
<feature type="compositionally biased region" description="Polar residues" evidence="3">
    <location>
        <begin position="15"/>
        <end position="24"/>
    </location>
</feature>
<feature type="compositionally biased region" description="Low complexity" evidence="3">
    <location>
        <begin position="265"/>
        <end position="289"/>
    </location>
</feature>
<dbReference type="SUPFAM" id="SSF48371">
    <property type="entry name" value="ARM repeat"/>
    <property type="match status" value="1"/>
</dbReference>
<feature type="compositionally biased region" description="Low complexity" evidence="3">
    <location>
        <begin position="1791"/>
        <end position="1801"/>
    </location>
</feature>
<dbReference type="Gene3D" id="1.25.10.10">
    <property type="entry name" value="Leucine-rich Repeat Variant"/>
    <property type="match status" value="1"/>
</dbReference>
<keyword evidence="2" id="KW-0175">Coiled coil</keyword>
<feature type="region of interest" description="Disordered" evidence="3">
    <location>
        <begin position="1506"/>
        <end position="1561"/>
    </location>
</feature>
<accession>A0A9W7Y0N3</accession>
<feature type="coiled-coil region" evidence="2">
    <location>
        <begin position="1625"/>
        <end position="1659"/>
    </location>
</feature>
<dbReference type="Pfam" id="PF06367">
    <property type="entry name" value="Drf_FH3"/>
    <property type="match status" value="1"/>
</dbReference>
<dbReference type="GO" id="GO:0051016">
    <property type="term" value="P:barbed-end actin filament capping"/>
    <property type="evidence" value="ECO:0007669"/>
    <property type="project" value="TreeGrafter"/>
</dbReference>